<protein>
    <submittedName>
        <fullName evidence="1">Uncharacterized protein</fullName>
    </submittedName>
</protein>
<organism evidence="1 2">
    <name type="scientific">Auriscalpium vulgare</name>
    <dbReference type="NCBI Taxonomy" id="40419"/>
    <lineage>
        <taxon>Eukaryota</taxon>
        <taxon>Fungi</taxon>
        <taxon>Dikarya</taxon>
        <taxon>Basidiomycota</taxon>
        <taxon>Agaricomycotina</taxon>
        <taxon>Agaricomycetes</taxon>
        <taxon>Russulales</taxon>
        <taxon>Auriscalpiaceae</taxon>
        <taxon>Auriscalpium</taxon>
    </lineage>
</organism>
<gene>
    <name evidence="1" type="ORF">FA95DRAFT_1609534</name>
</gene>
<proteinExistence type="predicted"/>
<dbReference type="EMBL" id="MU276026">
    <property type="protein sequence ID" value="KAI0043272.1"/>
    <property type="molecule type" value="Genomic_DNA"/>
</dbReference>
<comment type="caution">
    <text evidence="1">The sequence shown here is derived from an EMBL/GenBank/DDBJ whole genome shotgun (WGS) entry which is preliminary data.</text>
</comment>
<reference evidence="1" key="2">
    <citation type="journal article" date="2022" name="New Phytol.">
        <title>Evolutionary transition to the ectomycorrhizal habit in the genomes of a hyperdiverse lineage of mushroom-forming fungi.</title>
        <authorList>
            <person name="Looney B."/>
            <person name="Miyauchi S."/>
            <person name="Morin E."/>
            <person name="Drula E."/>
            <person name="Courty P.E."/>
            <person name="Kohler A."/>
            <person name="Kuo A."/>
            <person name="LaButti K."/>
            <person name="Pangilinan J."/>
            <person name="Lipzen A."/>
            <person name="Riley R."/>
            <person name="Andreopoulos W."/>
            <person name="He G."/>
            <person name="Johnson J."/>
            <person name="Nolan M."/>
            <person name="Tritt A."/>
            <person name="Barry K.W."/>
            <person name="Grigoriev I.V."/>
            <person name="Nagy L.G."/>
            <person name="Hibbett D."/>
            <person name="Henrissat B."/>
            <person name="Matheny P.B."/>
            <person name="Labbe J."/>
            <person name="Martin F.M."/>
        </authorList>
    </citation>
    <scope>NUCLEOTIDE SEQUENCE</scope>
    <source>
        <strain evidence="1">FP105234-sp</strain>
    </source>
</reference>
<reference evidence="1" key="1">
    <citation type="submission" date="2021-02" db="EMBL/GenBank/DDBJ databases">
        <authorList>
            <consortium name="DOE Joint Genome Institute"/>
            <person name="Ahrendt S."/>
            <person name="Looney B.P."/>
            <person name="Miyauchi S."/>
            <person name="Morin E."/>
            <person name="Drula E."/>
            <person name="Courty P.E."/>
            <person name="Chicoki N."/>
            <person name="Fauchery L."/>
            <person name="Kohler A."/>
            <person name="Kuo A."/>
            <person name="Labutti K."/>
            <person name="Pangilinan J."/>
            <person name="Lipzen A."/>
            <person name="Riley R."/>
            <person name="Andreopoulos W."/>
            <person name="He G."/>
            <person name="Johnson J."/>
            <person name="Barry K.W."/>
            <person name="Grigoriev I.V."/>
            <person name="Nagy L."/>
            <person name="Hibbett D."/>
            <person name="Henrissat B."/>
            <person name="Matheny P.B."/>
            <person name="Labbe J."/>
            <person name="Martin F."/>
        </authorList>
    </citation>
    <scope>NUCLEOTIDE SEQUENCE</scope>
    <source>
        <strain evidence="1">FP105234-sp</strain>
    </source>
</reference>
<keyword evidence="2" id="KW-1185">Reference proteome</keyword>
<sequence length="321" mass="35519">MTGKNLTRARSPLLAITSPTTPSFAHPRSPYIWDASNSDRDSLDALEPPSPHASAASRERSYLDPEAQHGVPFSRAASPIWDDDDNDEEDDDGDPDVEADPLFQTREDLFEGNIPLPDDAGPDDDDLPPAFSEDPRIRKAYYTAYLQATFHRATHEAVKLGLDSAYESLLSLQCQTGIEIEGLDKMARTLRTVERRLRINADPLRNLRPLYFQIASAQDWQTGCLHASAGRNLRPFSRSPRVLTLHPGTAVICAQGVNARLRIRARLPVWHTHALGQDGLVTRKVFVVKPTRCGSFPGVVFPFIIFPLLASSPSILAHLAL</sequence>
<evidence type="ECO:0000313" key="2">
    <source>
        <dbReference type="Proteomes" id="UP000814033"/>
    </source>
</evidence>
<evidence type="ECO:0000313" key="1">
    <source>
        <dbReference type="EMBL" id="KAI0043272.1"/>
    </source>
</evidence>
<accession>A0ACB8RH85</accession>
<name>A0ACB8RH85_9AGAM</name>
<dbReference type="Proteomes" id="UP000814033">
    <property type="component" value="Unassembled WGS sequence"/>
</dbReference>